<evidence type="ECO:0000313" key="2">
    <source>
        <dbReference type="Proteomes" id="UP000830768"/>
    </source>
</evidence>
<organism evidence="1 2">
    <name type="scientific">Fusarium solani subsp. cucurbitae</name>
    <name type="common">Neocosmosporum cucurbitae</name>
    <dbReference type="NCBI Taxonomy" id="2747967"/>
    <lineage>
        <taxon>Eukaryota</taxon>
        <taxon>Fungi</taxon>
        <taxon>Dikarya</taxon>
        <taxon>Ascomycota</taxon>
        <taxon>Pezizomycotina</taxon>
        <taxon>Sordariomycetes</taxon>
        <taxon>Hypocreomycetidae</taxon>
        <taxon>Hypocreales</taxon>
        <taxon>Nectriaceae</taxon>
        <taxon>Fusarium</taxon>
        <taxon>Fusarium solani species complex</taxon>
    </lineage>
</organism>
<keyword evidence="2" id="KW-1185">Reference proteome</keyword>
<reference evidence="1" key="1">
    <citation type="submission" date="2021-11" db="EMBL/GenBank/DDBJ databases">
        <title>Fusarium solani-melongenae Genome sequencing and assembly.</title>
        <authorList>
            <person name="Xie S."/>
            <person name="Huang L."/>
            <person name="Zhang X."/>
        </authorList>
    </citation>
    <scope>NUCLEOTIDE SEQUENCE</scope>
    <source>
        <strain evidence="1">CRI 24-3</strain>
    </source>
</reference>
<name>A0ACD3YXX7_FUSSC</name>
<proteinExistence type="predicted"/>
<evidence type="ECO:0000313" key="1">
    <source>
        <dbReference type="EMBL" id="UPK93827.1"/>
    </source>
</evidence>
<sequence length="522" mass="56815">MGNWSLASWRYNSARFPWSFSSSAPSSSSLFASSDLLDLSLPSSLFPRYTRVIRPTAIMGQDQISMAEKTGDEIQRQPSFDEVPSQYLQTDLEKEKTIQGDAHFHRLGWKRLTVVLIVQAIALGSLSLPGAFATLGMVPGTIACIGVGLIAMYASYMVGLTKLKYPHIDHYVDAGRLLFGSFGDKIFAVIFVGLMVLATGSHCLTGTIAFVKITGATNVCSLVFGAVSAIILLVLAIPPSFTEIAILGYVDFASIIIAIGITIIATGVQRSETPGGMSSSDWSAWPQDDLSFTQAMVAISNIVFSYAFAAAQFSFMSEMHTPADFTKSIVTLGCTEIVLYTITGAVIYAFVGQSVQSPALLSASPLVSKIAFGIALPVIYISGSINATVACRFIHGRMYKDSITRYINTPKGWISWIAVVSFITILSWIIAEAIPFFSELLSICASLFISGFSFWIPPILWFRLLKEGNWYDRHNLKRAIPNLIVFVVGFFIFIAGTYSSFDQIVAKFNKGDVGRPFSCNVA</sequence>
<dbReference type="EMBL" id="CP090033">
    <property type="protein sequence ID" value="UPK93827.1"/>
    <property type="molecule type" value="Genomic_DNA"/>
</dbReference>
<dbReference type="Proteomes" id="UP000830768">
    <property type="component" value="Chromosome 4"/>
</dbReference>
<accession>A0ACD3YXX7</accession>
<protein>
    <submittedName>
        <fullName evidence="1">Uncharacterized protein</fullName>
    </submittedName>
</protein>
<gene>
    <name evidence="1" type="ORF">LCI18_004762</name>
</gene>